<feature type="region of interest" description="Disordered" evidence="1">
    <location>
        <begin position="339"/>
        <end position="445"/>
    </location>
</feature>
<feature type="compositionally biased region" description="Basic and acidic residues" evidence="1">
    <location>
        <begin position="368"/>
        <end position="380"/>
    </location>
</feature>
<dbReference type="InterPro" id="IPR003903">
    <property type="entry name" value="UIM_dom"/>
</dbReference>
<dbReference type="PROSITE" id="PS50330">
    <property type="entry name" value="UIM"/>
    <property type="match status" value="1"/>
</dbReference>
<comment type="caution">
    <text evidence="2">The sequence shown here is derived from an EMBL/GenBank/DDBJ whole genome shotgun (WGS) entry which is preliminary data.</text>
</comment>
<dbReference type="AlphaFoldDB" id="A0A699GTQ3"/>
<protein>
    <recommendedName>
        <fullName evidence="3">Monodehydroascorbate reductase</fullName>
    </recommendedName>
</protein>
<feature type="region of interest" description="Disordered" evidence="1">
    <location>
        <begin position="243"/>
        <end position="326"/>
    </location>
</feature>
<gene>
    <name evidence="2" type="ORF">Tci_197052</name>
</gene>
<feature type="compositionally biased region" description="Basic and acidic residues" evidence="1">
    <location>
        <begin position="243"/>
        <end position="252"/>
    </location>
</feature>
<evidence type="ECO:0000313" key="2">
    <source>
        <dbReference type="EMBL" id="GEW25076.1"/>
    </source>
</evidence>
<evidence type="ECO:0000256" key="1">
    <source>
        <dbReference type="SAM" id="MobiDB-lite"/>
    </source>
</evidence>
<sequence>MCFDSSTGLYSCQLDEKWFNLHKDILKDALDITPTNDNNPYVAPPLSDTVIEYVNTLRYPGTLKNVSTMFINALYQPWRAILSIINMCLTGKTAGYDRPRHLVLQILWGIIHRSNIDYAERIWEEFVQSIQTFLTDRKNLATASREKKKTTRLLIPNVRFTKLIIHHLKTKNNIQPRTGLPLHYSHDENVLNTLRFVGKDGREIFGMPIPDALLTDEIKGAPYYGEYQEHVAKYQQYLDAEHGKAEEGRATESLKATKAPTQPSKAVLEKKRKLVKETPDEPSPTKRSKGGLVGKIRKPRSPLKLVDEPSAEDVPVEEPAYNEEEANLQRDLELSLKEQAERNQGPARPVVIREPDSRRIQPFLDVQGKGKEKVVDEQAAHDLLTLMTPKKRALQARPNPGDHDKGQTGPNPDVQDEGQAGSNPGDAAESQPQSSHVVHAGPNREIMDLKATDALTRQNPEQMDEEFTITAYPNEEEPGKTNAEAEEEESRKTNAEAEVQSMVLVLVHQDTSSVPLMTTQVIDLTMPQSGSLLPTSTTTSIITTTSLLPPPQQSTIDPTLVKHIDKLKQHMANLLQYNLAMEERLDKHGSRLYKLENLNIPHQVSKAVNEIVTDVVDWALQAPLRARFSDLPTIWKMLTRRKERDVTYQELFLGLHRYSHHIHLLQQAHLVLRVLKEHQDLLTSAPQSMAWTTSDTRYESAGVYGTKELCFTDSLIQDDSIPDEQERPATLEPAWTIPSSTVSDVENNWATTLVSAYETPAENSLLAKTRDMMNFLNWYYLEYLRYGNKGSSPALSISKMKAVSYPNFGLKLLVPEQISSILTDMLHCRVEKKSDQTYRFLVSSELKPTRDMGYEFKHDYTIIESPRVVVFSVNNNKRKIMRFNEIYKFSDGTLTRILEELAYRVKEFKIRQLNPGMNMRFWAQKDVTRSKEFIVAIERRLKTKRIYRNLECFIGGRGRDIDYRLLQRME</sequence>
<organism evidence="2">
    <name type="scientific">Tanacetum cinerariifolium</name>
    <name type="common">Dalmatian daisy</name>
    <name type="synonym">Chrysanthemum cinerariifolium</name>
    <dbReference type="NCBI Taxonomy" id="118510"/>
    <lineage>
        <taxon>Eukaryota</taxon>
        <taxon>Viridiplantae</taxon>
        <taxon>Streptophyta</taxon>
        <taxon>Embryophyta</taxon>
        <taxon>Tracheophyta</taxon>
        <taxon>Spermatophyta</taxon>
        <taxon>Magnoliopsida</taxon>
        <taxon>eudicotyledons</taxon>
        <taxon>Gunneridae</taxon>
        <taxon>Pentapetalae</taxon>
        <taxon>asterids</taxon>
        <taxon>campanulids</taxon>
        <taxon>Asterales</taxon>
        <taxon>Asteraceae</taxon>
        <taxon>Asteroideae</taxon>
        <taxon>Anthemideae</taxon>
        <taxon>Anthemidinae</taxon>
        <taxon>Tanacetum</taxon>
    </lineage>
</organism>
<dbReference type="EMBL" id="BKCJ010050846">
    <property type="protein sequence ID" value="GEW25076.1"/>
    <property type="molecule type" value="Genomic_DNA"/>
</dbReference>
<reference evidence="2" key="1">
    <citation type="journal article" date="2019" name="Sci. Rep.">
        <title>Draft genome of Tanacetum cinerariifolium, the natural source of mosquito coil.</title>
        <authorList>
            <person name="Yamashiro T."/>
            <person name="Shiraishi A."/>
            <person name="Satake H."/>
            <person name="Nakayama K."/>
        </authorList>
    </citation>
    <scope>NUCLEOTIDE SEQUENCE</scope>
</reference>
<evidence type="ECO:0008006" key="3">
    <source>
        <dbReference type="Google" id="ProtNLM"/>
    </source>
</evidence>
<proteinExistence type="predicted"/>
<feature type="region of interest" description="Disordered" evidence="1">
    <location>
        <begin position="469"/>
        <end position="493"/>
    </location>
</feature>
<feature type="compositionally biased region" description="Acidic residues" evidence="1">
    <location>
        <begin position="309"/>
        <end position="326"/>
    </location>
</feature>
<accession>A0A699GTQ3</accession>
<name>A0A699GTQ3_TANCI</name>